<keyword evidence="2" id="KW-0862">Zinc</keyword>
<name>A0A1X0RHN5_RHIZD</name>
<dbReference type="PROSITE" id="PS50081">
    <property type="entry name" value="ZF_DAG_PE_2"/>
    <property type="match status" value="2"/>
</dbReference>
<dbReference type="VEuPathDB" id="FungiDB:BCV72DRAFT_219707"/>
<feature type="compositionally biased region" description="Polar residues" evidence="3">
    <location>
        <begin position="112"/>
        <end position="127"/>
    </location>
</feature>
<evidence type="ECO:0000256" key="2">
    <source>
        <dbReference type="ARBA" id="ARBA00022833"/>
    </source>
</evidence>
<dbReference type="OrthoDB" id="6270916at2759"/>
<evidence type="ECO:0000259" key="4">
    <source>
        <dbReference type="PROSITE" id="PS50081"/>
    </source>
</evidence>
<feature type="compositionally biased region" description="Polar residues" evidence="3">
    <location>
        <begin position="482"/>
        <end position="497"/>
    </location>
</feature>
<dbReference type="EMBL" id="KV921856">
    <property type="protein sequence ID" value="ORE11547.1"/>
    <property type="molecule type" value="Genomic_DNA"/>
</dbReference>
<protein>
    <recommendedName>
        <fullName evidence="4">Phorbol-ester/DAG-type domain-containing protein</fullName>
    </recommendedName>
</protein>
<organism evidence="5">
    <name type="scientific">Rhizopus microsporus var. microsporus</name>
    <dbReference type="NCBI Taxonomy" id="86635"/>
    <lineage>
        <taxon>Eukaryota</taxon>
        <taxon>Fungi</taxon>
        <taxon>Fungi incertae sedis</taxon>
        <taxon>Mucoromycota</taxon>
        <taxon>Mucoromycotina</taxon>
        <taxon>Mucoromycetes</taxon>
        <taxon>Mucorales</taxon>
        <taxon>Mucorineae</taxon>
        <taxon>Rhizopodaceae</taxon>
        <taxon>Rhizopus</taxon>
    </lineage>
</organism>
<feature type="compositionally biased region" description="Basic and acidic residues" evidence="3">
    <location>
        <begin position="459"/>
        <end position="470"/>
    </location>
</feature>
<evidence type="ECO:0000256" key="3">
    <source>
        <dbReference type="SAM" id="MobiDB-lite"/>
    </source>
</evidence>
<dbReference type="Gene3D" id="3.30.60.20">
    <property type="match status" value="1"/>
</dbReference>
<dbReference type="PANTHER" id="PTHR21696">
    <property type="entry name" value="PROTEIN UNC-79 HOMOLOG"/>
    <property type="match status" value="1"/>
</dbReference>
<dbReference type="SUPFAM" id="SSF57889">
    <property type="entry name" value="Cysteine-rich domain"/>
    <property type="match status" value="2"/>
</dbReference>
<feature type="domain" description="Phorbol-ester/DAG-type" evidence="4">
    <location>
        <begin position="630"/>
        <end position="680"/>
    </location>
</feature>
<dbReference type="InterPro" id="IPR024855">
    <property type="entry name" value="UNC79"/>
</dbReference>
<feature type="domain" description="Phorbol-ester/DAG-type" evidence="4">
    <location>
        <begin position="526"/>
        <end position="578"/>
    </location>
</feature>
<accession>A0A1X0RHN5</accession>
<dbReference type="InterPro" id="IPR002219">
    <property type="entry name" value="PKC_DAG/PE"/>
</dbReference>
<dbReference type="InterPro" id="IPR046349">
    <property type="entry name" value="C1-like_sf"/>
</dbReference>
<feature type="region of interest" description="Disordered" evidence="3">
    <location>
        <begin position="17"/>
        <end position="46"/>
    </location>
</feature>
<evidence type="ECO:0000256" key="1">
    <source>
        <dbReference type="ARBA" id="ARBA00022723"/>
    </source>
</evidence>
<reference evidence="5" key="1">
    <citation type="journal article" date="2016" name="Proc. Natl. Acad. Sci. U.S.A.">
        <title>Lipid metabolic changes in an early divergent fungus govern the establishment of a mutualistic symbiosis with endobacteria.</title>
        <authorList>
            <person name="Lastovetsky O.A."/>
            <person name="Gaspar M.L."/>
            <person name="Mondo S.J."/>
            <person name="LaButti K.M."/>
            <person name="Sandor L."/>
            <person name="Grigoriev I.V."/>
            <person name="Henry S.A."/>
            <person name="Pawlowska T.E."/>
        </authorList>
    </citation>
    <scope>NUCLEOTIDE SEQUENCE [LARGE SCALE GENOMIC DNA]</scope>
    <source>
        <strain evidence="5">ATCC 52814</strain>
    </source>
</reference>
<dbReference type="InterPro" id="IPR016024">
    <property type="entry name" value="ARM-type_fold"/>
</dbReference>
<dbReference type="Pfam" id="PF00130">
    <property type="entry name" value="C1_1"/>
    <property type="match status" value="1"/>
</dbReference>
<dbReference type="SMART" id="SM00109">
    <property type="entry name" value="C1"/>
    <property type="match status" value="2"/>
</dbReference>
<proteinExistence type="predicted"/>
<dbReference type="GO" id="GO:0046872">
    <property type="term" value="F:metal ion binding"/>
    <property type="evidence" value="ECO:0007669"/>
    <property type="project" value="UniProtKB-KW"/>
</dbReference>
<feature type="compositionally biased region" description="Low complexity" evidence="3">
    <location>
        <begin position="133"/>
        <end position="142"/>
    </location>
</feature>
<feature type="region of interest" description="Disordered" evidence="3">
    <location>
        <begin position="459"/>
        <end position="499"/>
    </location>
</feature>
<feature type="compositionally biased region" description="Polar residues" evidence="3">
    <location>
        <begin position="30"/>
        <end position="40"/>
    </location>
</feature>
<dbReference type="PANTHER" id="PTHR21696:SF2">
    <property type="entry name" value="PROTEIN UNC-79 HOMOLOG"/>
    <property type="match status" value="1"/>
</dbReference>
<dbReference type="SUPFAM" id="SSF48371">
    <property type="entry name" value="ARM repeat"/>
    <property type="match status" value="1"/>
</dbReference>
<sequence>MSSSNANTYLNATVINIHSPVGSPEDNQRRPSSIGQQAPAKQSPKVEEYRKMIQHIMGKILKRKRPSSSLLYLQPQSIDQFDNDDTIDLLIKLRSALMVCHSVGLSNQVLMQGGRTPNATPASSKVNSPLPSPRIGSPSRSPENAASALPSVLQSKNDKRSEFEKILNMLSDLVANDSRYKTANPKPSVPPFTMQSILIDIGLILIQMIDDTHSLYDVGLVFLPAFEAFSNGPMLGKLLSLYLDTLLPRLMSHDISHNTTPKETNTKPLDNDLKHKTSLTVHSKQNTPTISIQSPDPEPTSNHSLKMSHLTIDTRLQVSNADIHSFNSLPYSSSQGHQSPSDLHHAYALFAPLLFFMMEYLDPYIEHKNEEYDTLDHTMTQQASSIYSFHRALGYMISCKPDVYLDLLDIISHGTASVKYRSCQVLFYYYSNSIGHSLITSPISLLSIEEEIAALDKRRKEQKTEQEQNEPRLSGSYKRLQKNQQPVVQNTASSSALDTPENEMNEVQHIWNPHIFDRASNSIESKHTTGTALFQMHDDVNEAFCKECFKSIKGYGLRCYQCKASVHYSCFNSSANEQGTLFYLKAGGIQKVVTPMYCTIPPSPRFTDMVNRGMAHWTMKSNSARVGLLGHVFNLVNLYTLTTCASCSLPLWGIAQQCYHCTHCNRFVHPHCLSEAEENNAFSNTSFHTCRPGQFLAESDIHVTTSDISKSLYEFYGDALPLKVKDLQDRGFEEVATILNTLLLQDNIMHWGIATGCILISDESEDPLISQLRQEENSTSNPFSDEILYATGSCQLLTASIRACLDYLGSEKCRKSTFLVNFQKQQDKMNEYVLSREDYLSHLSAMMKSLVTSFGDNFTAGSPTAYSHSSPPPLDPRRSIGDARGFLQVNPAPYSPWEEEADDFNSGSPPNEQLDRSVLLSWVMTNINFKSRKAAELLIQHMRNVGLFERFDGSAIVFYADETTSANHDDTPITCIFPVPFAIDCSFTVESTLNAIEACLTDVNLSINECGLLLLVRRCWPSSFMSQYTQQRLIQAILSWTFDEDERLLALHAELTSNKASNLSKQHIRWAQTAYARKIKGQHADRHRQSVLYHSATAGVSSGASNIYVTTRAALKDRYVAYWMCSLHDMDRQAYADMLFTAIESSLDDKREYSIPLCWNEARDRKKQVVERYEQFVSHILKLKSYGLVFSSLDFLIQKWFNHAYEEFDSLGILQGEEILEIKHLAKLCSSKLKTVPGSPDSSRFGSALDILVEQFNDGSKEGISRGMRWLTLTVYAGTGVPSKALIQIAKMLTKSQASLDVFAEFVKVIWLQTAGVSSGLLARKDIIEIISHIHENQAEMLSKLNDSDRNLLSMQSFIKHSIALIAFAFGCSLNNIADLDIVPFTSSSPISPASKRNTFHANNVAIQPDEKSPVIRYLLTYLEFRQLDIDEYIIKLYYALSQWGNGILNKEEFLLKCMPHIMPTIWKHLLPTFDYLSDINLTLLMNLISIDAGYFQSYVHEIFKDQNWELRYQGLDNLFGLFTKMDTIFQTEWLKLLCHLGPMFSFFVQSLWDKEDKVRSKALTLIRTLNTLHLRSAFRCWEAYFLTASDEQKKVLIQQMMQLNALFPDWQVLEWESLLEALERESYIVVSDDPAHTPLNYDLLKDEIQSDKEIQNLKLLLITLALQMLSNHLKPTHEQIFRLKLILVQQMGFQNCHYFNNAGEISVEFDHLRYDPNNSLQVASMICCVRSLKKVMDSFAPLPAETIALMVSQSVEHGKLNLSENTSPGVYFLDVVFKMLNSGIDLAQLGNLMLRTWLETFLIVIYKHNILEPRYERDIVSCMKVVIELLNMDVSEENKLLILEILKCLLRRSDHLTAMVLSKQIMALGKILTKHGLKHSDPVLLKAKQFLKSAFLRFAVAGLFVLLFKNQPVHDDSNKKVDLFFVLRTVIDPEDIVPDEDIHGEHVYLYDQPVRDVLDKLMKQQMDRKAFSNVLHNTCKYVETVHSHPYSLSILNELPNFLNTLIKHTSDWRRSDWDINPVLSMSAILLKEHPYQYSSLLSPIQAVFKYGLHDCMIQPEAVARLLIAYSLITSVPDVPPVNPFVDIILEETKNYLLGLNRPNKETMLMLLQTIYWDLTPSGQAWYMKISKSVFNNSNEHASYFELKLKNILSQMVHFLKLPSSSQPFTKRDFKVHSITSQLVAYSCTKDPNEMTRILGYLKLEETPECLRFLNWFILALLKSKSSQALLSMLRYENVITDLITQILNSVKIDFHNPSSNFLYSRVNEVLLLCFLLTKTWALLKMKCKTLGEEQGINQVFFWLSIWPSLRRLLEAIEPSTLFITGGAGIPIWNMFLSLLQLLFVSRSDATVVNAYEWSILLDYLLAKIEEISSDVFIGQEHDADQVVVIANFKRQVTRIRTMLDVPPAEAPLALLVDQLLMELREIMRLEVETVITHGVNRELTLPDASYAVRL</sequence>
<gene>
    <name evidence="5" type="ORF">BCV72DRAFT_219707</name>
</gene>
<dbReference type="Proteomes" id="UP000242414">
    <property type="component" value="Unassembled WGS sequence"/>
</dbReference>
<feature type="region of interest" description="Disordered" evidence="3">
    <location>
        <begin position="278"/>
        <end position="304"/>
    </location>
</feature>
<evidence type="ECO:0000313" key="5">
    <source>
        <dbReference type="EMBL" id="ORE11547.1"/>
    </source>
</evidence>
<keyword evidence="1" id="KW-0479">Metal-binding</keyword>
<feature type="region of interest" description="Disordered" evidence="3">
    <location>
        <begin position="112"/>
        <end position="153"/>
    </location>
</feature>